<evidence type="ECO:0000256" key="3">
    <source>
        <dbReference type="ARBA" id="ARBA00023136"/>
    </source>
</evidence>
<dbReference type="Pfam" id="PF13627">
    <property type="entry name" value="LptM_cons"/>
    <property type="match status" value="1"/>
</dbReference>
<proteinExistence type="predicted"/>
<sequence>MILEGPRGWNGGSISEFLHPLIPGIIDRFGPNWIRGVQMARRIWIVLAAVAVLAGCGNKGPLYLPDQAPQASEQQQ</sequence>
<comment type="subcellular location">
    <subcellularLocation>
        <location evidence="1">Cell outer membrane</location>
        <topology evidence="1">Lipid-anchor</topology>
    </subcellularLocation>
</comment>
<keyword evidence="5" id="KW-0998">Cell outer membrane</keyword>
<keyword evidence="7" id="KW-0812">Transmembrane</keyword>
<evidence type="ECO:0000256" key="2">
    <source>
        <dbReference type="ARBA" id="ARBA00022729"/>
    </source>
</evidence>
<evidence type="ECO:0008006" key="10">
    <source>
        <dbReference type="Google" id="ProtNLM"/>
    </source>
</evidence>
<evidence type="ECO:0000256" key="6">
    <source>
        <dbReference type="ARBA" id="ARBA00023288"/>
    </source>
</evidence>
<keyword evidence="4" id="KW-0564">Palmitate</keyword>
<keyword evidence="7" id="KW-1133">Transmembrane helix</keyword>
<evidence type="ECO:0000313" key="9">
    <source>
        <dbReference type="Proteomes" id="UP000599578"/>
    </source>
</evidence>
<accession>A0A917Z9C0</accession>
<evidence type="ECO:0000256" key="1">
    <source>
        <dbReference type="ARBA" id="ARBA00004459"/>
    </source>
</evidence>
<name>A0A917Z9C0_9GAMM</name>
<dbReference type="GO" id="GO:0009279">
    <property type="term" value="C:cell outer membrane"/>
    <property type="evidence" value="ECO:0007669"/>
    <property type="project" value="UniProtKB-SubCell"/>
</dbReference>
<dbReference type="InterPro" id="IPR032831">
    <property type="entry name" value="LptM_cons"/>
</dbReference>
<comment type="caution">
    <text evidence="8">The sequence shown here is derived from an EMBL/GenBank/DDBJ whole genome shotgun (WGS) entry which is preliminary data.</text>
</comment>
<dbReference type="NCBIfam" id="NF047847">
    <property type="entry name" value="SS_mature_LptM"/>
    <property type="match status" value="1"/>
</dbReference>
<evidence type="ECO:0000256" key="7">
    <source>
        <dbReference type="SAM" id="Phobius"/>
    </source>
</evidence>
<evidence type="ECO:0000256" key="4">
    <source>
        <dbReference type="ARBA" id="ARBA00023139"/>
    </source>
</evidence>
<dbReference type="Proteomes" id="UP000599578">
    <property type="component" value="Unassembled WGS sequence"/>
</dbReference>
<gene>
    <name evidence="8" type="ORF">GCM10011348_08990</name>
</gene>
<feature type="transmembrane region" description="Helical" evidence="7">
    <location>
        <begin position="43"/>
        <end position="64"/>
    </location>
</feature>
<dbReference type="AlphaFoldDB" id="A0A917Z9C0"/>
<evidence type="ECO:0000256" key="5">
    <source>
        <dbReference type="ARBA" id="ARBA00023237"/>
    </source>
</evidence>
<keyword evidence="6" id="KW-0449">Lipoprotein</keyword>
<evidence type="ECO:0000313" key="8">
    <source>
        <dbReference type="EMBL" id="GGO78042.1"/>
    </source>
</evidence>
<organism evidence="8 9">
    <name type="scientific">Marinobacterium nitratireducens</name>
    <dbReference type="NCBI Taxonomy" id="518897"/>
    <lineage>
        <taxon>Bacteria</taxon>
        <taxon>Pseudomonadati</taxon>
        <taxon>Pseudomonadota</taxon>
        <taxon>Gammaproteobacteria</taxon>
        <taxon>Oceanospirillales</taxon>
        <taxon>Oceanospirillaceae</taxon>
        <taxon>Marinobacterium</taxon>
    </lineage>
</organism>
<dbReference type="EMBL" id="BMLT01000002">
    <property type="protein sequence ID" value="GGO78042.1"/>
    <property type="molecule type" value="Genomic_DNA"/>
</dbReference>
<keyword evidence="2" id="KW-0732">Signal</keyword>
<keyword evidence="3 7" id="KW-0472">Membrane</keyword>
<protein>
    <recommendedName>
        <fullName evidence="10">Lipoprotein</fullName>
    </recommendedName>
</protein>
<reference evidence="8 9" key="1">
    <citation type="journal article" date="2014" name="Int. J. Syst. Evol. Microbiol.">
        <title>Complete genome sequence of Corynebacterium casei LMG S-19264T (=DSM 44701T), isolated from a smear-ripened cheese.</title>
        <authorList>
            <consortium name="US DOE Joint Genome Institute (JGI-PGF)"/>
            <person name="Walter F."/>
            <person name="Albersmeier A."/>
            <person name="Kalinowski J."/>
            <person name="Ruckert C."/>
        </authorList>
    </citation>
    <scope>NUCLEOTIDE SEQUENCE [LARGE SCALE GENOMIC DNA]</scope>
    <source>
        <strain evidence="8 9">CGMCC 1.7286</strain>
    </source>
</reference>
<keyword evidence="9" id="KW-1185">Reference proteome</keyword>